<name>A0A6L6PCD8_9BURK</name>
<evidence type="ECO:0000313" key="1">
    <source>
        <dbReference type="EMBL" id="MTV36704.1"/>
    </source>
</evidence>
<dbReference type="InterPro" id="IPR046500">
    <property type="entry name" value="DUF6678"/>
</dbReference>
<dbReference type="EMBL" id="WNKY01000002">
    <property type="protein sequence ID" value="MTV36704.1"/>
    <property type="molecule type" value="Genomic_DNA"/>
</dbReference>
<sequence length="109" mass="12457">MQPLMNDTKWDELRLAMYGLGPLSPRWRTLDVQNGHLSDWDGDWFYHFRNGGYKFIQWVEIATESAGQRHAVLAELTKVHVPGKFTEAGFRVLGYAELGVAIDYLTADV</sequence>
<dbReference type="Proteomes" id="UP000475582">
    <property type="component" value="Unassembled WGS sequence"/>
</dbReference>
<dbReference type="RefSeq" id="WP_155462057.1">
    <property type="nucleotide sequence ID" value="NZ_WNKY01000002.1"/>
</dbReference>
<organism evidence="1 2">
    <name type="scientific">Duganella radicis</name>
    <dbReference type="NCBI Taxonomy" id="551988"/>
    <lineage>
        <taxon>Bacteria</taxon>
        <taxon>Pseudomonadati</taxon>
        <taxon>Pseudomonadota</taxon>
        <taxon>Betaproteobacteria</taxon>
        <taxon>Burkholderiales</taxon>
        <taxon>Oxalobacteraceae</taxon>
        <taxon>Telluria group</taxon>
        <taxon>Duganella</taxon>
    </lineage>
</organism>
<gene>
    <name evidence="1" type="ORF">GM676_03765</name>
</gene>
<dbReference type="Pfam" id="PF20383">
    <property type="entry name" value="DUF6678"/>
    <property type="match status" value="1"/>
</dbReference>
<keyword evidence="2" id="KW-1185">Reference proteome</keyword>
<protein>
    <submittedName>
        <fullName evidence="1">Uncharacterized protein</fullName>
    </submittedName>
</protein>
<evidence type="ECO:0000313" key="2">
    <source>
        <dbReference type="Proteomes" id="UP000475582"/>
    </source>
</evidence>
<dbReference type="AlphaFoldDB" id="A0A6L6PCD8"/>
<reference evidence="1 2" key="1">
    <citation type="submission" date="2019-11" db="EMBL/GenBank/DDBJ databases">
        <title>Type strains purchased from KCTC, JCM and DSMZ.</title>
        <authorList>
            <person name="Lu H."/>
        </authorList>
    </citation>
    <scope>NUCLEOTIDE SEQUENCE [LARGE SCALE GENOMIC DNA]</scope>
    <source>
        <strain evidence="1 2">KCTC 22382</strain>
    </source>
</reference>
<comment type="caution">
    <text evidence="1">The sequence shown here is derived from an EMBL/GenBank/DDBJ whole genome shotgun (WGS) entry which is preliminary data.</text>
</comment>
<proteinExistence type="predicted"/>
<accession>A0A6L6PCD8</accession>
<dbReference type="OrthoDB" id="8235233at2"/>